<dbReference type="PANTHER" id="PTHR10587">
    <property type="entry name" value="GLYCOSYL TRANSFERASE-RELATED"/>
    <property type="match status" value="1"/>
</dbReference>
<keyword evidence="2 6" id="KW-0378">Hydrolase</keyword>
<feature type="domain" description="NodB homology" evidence="5">
    <location>
        <begin position="64"/>
        <end position="240"/>
    </location>
</feature>
<feature type="signal peptide" evidence="4">
    <location>
        <begin position="1"/>
        <end position="32"/>
    </location>
</feature>
<dbReference type="InterPro" id="IPR050248">
    <property type="entry name" value="Polysacc_deacetylase_ArnD"/>
</dbReference>
<dbReference type="Pfam" id="PF01522">
    <property type="entry name" value="Polysacc_deac_1"/>
    <property type="match status" value="1"/>
</dbReference>
<keyword evidence="1" id="KW-0479">Metal-binding</keyword>
<dbReference type="GO" id="GO:0046872">
    <property type="term" value="F:metal ion binding"/>
    <property type="evidence" value="ECO:0007669"/>
    <property type="project" value="UniProtKB-KW"/>
</dbReference>
<dbReference type="Proteomes" id="UP000254118">
    <property type="component" value="Unassembled WGS sequence"/>
</dbReference>
<organism evidence="6 7">
    <name type="scientific">Dermatophilus congolensis</name>
    <dbReference type="NCBI Taxonomy" id="1863"/>
    <lineage>
        <taxon>Bacteria</taxon>
        <taxon>Bacillati</taxon>
        <taxon>Actinomycetota</taxon>
        <taxon>Actinomycetes</taxon>
        <taxon>Micrococcales</taxon>
        <taxon>Dermatophilaceae</taxon>
        <taxon>Dermatophilus</taxon>
    </lineage>
</organism>
<feature type="compositionally biased region" description="Low complexity" evidence="3">
    <location>
        <begin position="40"/>
        <end position="56"/>
    </location>
</feature>
<sequence length="246" mass="26096">MRTSGGCRKAITAAAITGLVVASIGTATTSQAAPKETRKPTATTSATAAKPVAKPSSKTKKNSKVVYLTFDDGPSPKYTPQVLDLLKKHNAKATFFVLGGNAKNNPSLIKRIRSGGHAIGNHTYTHSWLTKIAPNRIANELTSTDAAIGSRTSCMRPPGGFVNQTVRNAVAKQGKSVVMWTVDTSDWSRPGVNTIVNRVMKNTRNGSIVLMHDGGGPRSQSVAALGQVLPKLAKAGYRFETLPQCR</sequence>
<dbReference type="AlphaFoldDB" id="A0AA46BPZ2"/>
<dbReference type="PROSITE" id="PS51677">
    <property type="entry name" value="NODB"/>
    <property type="match status" value="1"/>
</dbReference>
<evidence type="ECO:0000313" key="7">
    <source>
        <dbReference type="Proteomes" id="UP000254118"/>
    </source>
</evidence>
<feature type="region of interest" description="Disordered" evidence="3">
    <location>
        <begin position="28"/>
        <end position="57"/>
    </location>
</feature>
<dbReference type="CDD" id="cd10917">
    <property type="entry name" value="CE4_NodB_like_6s_7s"/>
    <property type="match status" value="1"/>
</dbReference>
<dbReference type="InterPro" id="IPR002509">
    <property type="entry name" value="NODB_dom"/>
</dbReference>
<evidence type="ECO:0000313" key="6">
    <source>
        <dbReference type="EMBL" id="STD14551.1"/>
    </source>
</evidence>
<proteinExistence type="predicted"/>
<evidence type="ECO:0000256" key="4">
    <source>
        <dbReference type="SAM" id="SignalP"/>
    </source>
</evidence>
<keyword evidence="4" id="KW-0732">Signal</keyword>
<dbReference type="PANTHER" id="PTHR10587:SF133">
    <property type="entry name" value="CHITIN DEACETYLASE 1-RELATED"/>
    <property type="match status" value="1"/>
</dbReference>
<dbReference type="GO" id="GO:0016020">
    <property type="term" value="C:membrane"/>
    <property type="evidence" value="ECO:0007669"/>
    <property type="project" value="TreeGrafter"/>
</dbReference>
<dbReference type="RefSeq" id="WP_115031885.1">
    <property type="nucleotide sequence ID" value="NZ_UFYA01000001.1"/>
</dbReference>
<dbReference type="EMBL" id="UFYA01000001">
    <property type="protein sequence ID" value="STD14551.1"/>
    <property type="molecule type" value="Genomic_DNA"/>
</dbReference>
<evidence type="ECO:0000256" key="3">
    <source>
        <dbReference type="SAM" id="MobiDB-lite"/>
    </source>
</evidence>
<dbReference type="InterPro" id="IPR011330">
    <property type="entry name" value="Glyco_hydro/deAcase_b/a-brl"/>
</dbReference>
<gene>
    <name evidence="6" type="primary">pdaA_2</name>
    <name evidence="6" type="ORF">NCTC7915_02122</name>
</gene>
<dbReference type="GO" id="GO:0016810">
    <property type="term" value="F:hydrolase activity, acting on carbon-nitrogen (but not peptide) bonds"/>
    <property type="evidence" value="ECO:0007669"/>
    <property type="project" value="InterPro"/>
</dbReference>
<comment type="caution">
    <text evidence="6">The sequence shown here is derived from an EMBL/GenBank/DDBJ whole genome shotgun (WGS) entry which is preliminary data.</text>
</comment>
<dbReference type="Gene3D" id="3.20.20.370">
    <property type="entry name" value="Glycoside hydrolase/deacetylase"/>
    <property type="match status" value="1"/>
</dbReference>
<evidence type="ECO:0000256" key="1">
    <source>
        <dbReference type="ARBA" id="ARBA00022723"/>
    </source>
</evidence>
<protein>
    <submittedName>
        <fullName evidence="6">Probable polysaccharide deacetylase pdaA</fullName>
        <ecNumber evidence="6">3.-.-.-</ecNumber>
    </submittedName>
</protein>
<feature type="chain" id="PRO_5041455370" evidence="4">
    <location>
        <begin position="33"/>
        <end position="246"/>
    </location>
</feature>
<dbReference type="GO" id="GO:0005975">
    <property type="term" value="P:carbohydrate metabolic process"/>
    <property type="evidence" value="ECO:0007669"/>
    <property type="project" value="InterPro"/>
</dbReference>
<name>A0AA46BPZ2_9MICO</name>
<dbReference type="SUPFAM" id="SSF88713">
    <property type="entry name" value="Glycoside hydrolase/deacetylase"/>
    <property type="match status" value="1"/>
</dbReference>
<evidence type="ECO:0000259" key="5">
    <source>
        <dbReference type="PROSITE" id="PS51677"/>
    </source>
</evidence>
<dbReference type="EC" id="3.-.-.-" evidence="6"/>
<accession>A0AA46BPZ2</accession>
<reference evidence="6 7" key="1">
    <citation type="submission" date="2018-06" db="EMBL/GenBank/DDBJ databases">
        <authorList>
            <consortium name="Pathogen Informatics"/>
            <person name="Doyle S."/>
        </authorList>
    </citation>
    <scope>NUCLEOTIDE SEQUENCE [LARGE SCALE GENOMIC DNA]</scope>
    <source>
        <strain evidence="6 7">NCTC7915</strain>
    </source>
</reference>
<evidence type="ECO:0000256" key="2">
    <source>
        <dbReference type="ARBA" id="ARBA00022801"/>
    </source>
</evidence>